<organism evidence="1 2">
    <name type="scientific">Novosphingobium sediminicola</name>
    <dbReference type="NCBI Taxonomy" id="563162"/>
    <lineage>
        <taxon>Bacteria</taxon>
        <taxon>Pseudomonadati</taxon>
        <taxon>Pseudomonadota</taxon>
        <taxon>Alphaproteobacteria</taxon>
        <taxon>Sphingomonadales</taxon>
        <taxon>Sphingomonadaceae</taxon>
        <taxon>Novosphingobium</taxon>
    </lineage>
</organism>
<comment type="caution">
    <text evidence="1">The sequence shown here is derived from an EMBL/GenBank/DDBJ whole genome shotgun (WGS) entry which is preliminary data.</text>
</comment>
<evidence type="ECO:0000313" key="2">
    <source>
        <dbReference type="Proteomes" id="UP000548867"/>
    </source>
</evidence>
<dbReference type="EMBL" id="JACIDX010000008">
    <property type="protein sequence ID" value="MBB3955389.1"/>
    <property type="molecule type" value="Genomic_DNA"/>
</dbReference>
<accession>A0A7W6G635</accession>
<name>A0A7W6G635_9SPHN</name>
<dbReference type="Proteomes" id="UP000548867">
    <property type="component" value="Unassembled WGS sequence"/>
</dbReference>
<evidence type="ECO:0000313" key="1">
    <source>
        <dbReference type="EMBL" id="MBB3955389.1"/>
    </source>
</evidence>
<dbReference type="AlphaFoldDB" id="A0A7W6G635"/>
<gene>
    <name evidence="1" type="ORF">GGR38_002343</name>
</gene>
<proteinExistence type="predicted"/>
<reference evidence="1 2" key="1">
    <citation type="submission" date="2020-08" db="EMBL/GenBank/DDBJ databases">
        <title>Genomic Encyclopedia of Type Strains, Phase IV (KMG-IV): sequencing the most valuable type-strain genomes for metagenomic binning, comparative biology and taxonomic classification.</title>
        <authorList>
            <person name="Goeker M."/>
        </authorList>
    </citation>
    <scope>NUCLEOTIDE SEQUENCE [LARGE SCALE GENOMIC DNA]</scope>
    <source>
        <strain evidence="1 2">DSM 27057</strain>
    </source>
</reference>
<sequence>MSGDIDGATLDVLLRVAGLAPPEECRAGIMANLALLARHGAHLREIDDPMADPAELIAP</sequence>
<evidence type="ECO:0008006" key="3">
    <source>
        <dbReference type="Google" id="ProtNLM"/>
    </source>
</evidence>
<dbReference type="RefSeq" id="WP_246404527.1">
    <property type="nucleotide sequence ID" value="NZ_JACIDX010000008.1"/>
</dbReference>
<protein>
    <recommendedName>
        <fullName evidence="3">DUF4089 domain-containing protein</fullName>
    </recommendedName>
</protein>
<keyword evidence="2" id="KW-1185">Reference proteome</keyword>